<dbReference type="HOGENOM" id="CLU_2675773_0_0_1"/>
<dbReference type="AlphaFoldDB" id="K4AHJ6"/>
<evidence type="ECO:0000313" key="2">
    <source>
        <dbReference type="Proteomes" id="UP000004995"/>
    </source>
</evidence>
<dbReference type="Gramene" id="KQK88138">
    <property type="protein sequence ID" value="KQK88138"/>
    <property type="gene ID" value="SETIT_038353mg"/>
</dbReference>
<protein>
    <submittedName>
        <fullName evidence="1">Uncharacterized protein</fullName>
    </submittedName>
</protein>
<reference evidence="2" key="1">
    <citation type="journal article" date="2012" name="Nat. Biotechnol.">
        <title>Reference genome sequence of the model plant Setaria.</title>
        <authorList>
            <person name="Bennetzen J.L."/>
            <person name="Schmutz J."/>
            <person name="Wang H."/>
            <person name="Percifield R."/>
            <person name="Hawkins J."/>
            <person name="Pontaroli A.C."/>
            <person name="Estep M."/>
            <person name="Feng L."/>
            <person name="Vaughn J.N."/>
            <person name="Grimwood J."/>
            <person name="Jenkins J."/>
            <person name="Barry K."/>
            <person name="Lindquist E."/>
            <person name="Hellsten U."/>
            <person name="Deshpande S."/>
            <person name="Wang X."/>
            <person name="Wu X."/>
            <person name="Mitros T."/>
            <person name="Triplett J."/>
            <person name="Yang X."/>
            <person name="Ye C.Y."/>
            <person name="Mauro-Herrera M."/>
            <person name="Wang L."/>
            <person name="Li P."/>
            <person name="Sharma M."/>
            <person name="Sharma R."/>
            <person name="Ronald P.C."/>
            <person name="Panaud O."/>
            <person name="Kellogg E.A."/>
            <person name="Brutnell T.P."/>
            <person name="Doust A.N."/>
            <person name="Tuskan G.A."/>
            <person name="Rokhsar D."/>
            <person name="Devos K.M."/>
        </authorList>
    </citation>
    <scope>NUCLEOTIDE SEQUENCE [LARGE SCALE GENOMIC DNA]</scope>
    <source>
        <strain evidence="2">cv. Yugu1</strain>
    </source>
</reference>
<evidence type="ECO:0000313" key="1">
    <source>
        <dbReference type="EnsemblPlants" id="KQK88138"/>
    </source>
</evidence>
<sequence>MAIRSPKLRIRKTDPANRPTAFSSFCKYETKRKYSVVSIQSSGKKIYSWRSLTKTRAIINNDKKELCVWKILYTY</sequence>
<dbReference type="Proteomes" id="UP000004995">
    <property type="component" value="Unassembled WGS sequence"/>
</dbReference>
<reference evidence="1" key="2">
    <citation type="submission" date="2018-08" db="UniProtKB">
        <authorList>
            <consortium name="EnsemblPlants"/>
        </authorList>
    </citation>
    <scope>IDENTIFICATION</scope>
    <source>
        <strain evidence="1">Yugu1</strain>
    </source>
</reference>
<dbReference type="EnsemblPlants" id="KQK88138">
    <property type="protein sequence ID" value="KQK88138"/>
    <property type="gene ID" value="SETIT_038353mg"/>
</dbReference>
<accession>K4AHJ6</accession>
<dbReference type="EMBL" id="AGNK02005488">
    <property type="status" value="NOT_ANNOTATED_CDS"/>
    <property type="molecule type" value="Genomic_DNA"/>
</dbReference>
<proteinExistence type="predicted"/>
<name>K4AHJ6_SETIT</name>
<organism evidence="1 2">
    <name type="scientific">Setaria italica</name>
    <name type="common">Foxtail millet</name>
    <name type="synonym">Panicum italicum</name>
    <dbReference type="NCBI Taxonomy" id="4555"/>
    <lineage>
        <taxon>Eukaryota</taxon>
        <taxon>Viridiplantae</taxon>
        <taxon>Streptophyta</taxon>
        <taxon>Embryophyta</taxon>
        <taxon>Tracheophyta</taxon>
        <taxon>Spermatophyta</taxon>
        <taxon>Magnoliopsida</taxon>
        <taxon>Liliopsida</taxon>
        <taxon>Poales</taxon>
        <taxon>Poaceae</taxon>
        <taxon>PACMAD clade</taxon>
        <taxon>Panicoideae</taxon>
        <taxon>Panicodae</taxon>
        <taxon>Paniceae</taxon>
        <taxon>Cenchrinae</taxon>
        <taxon>Setaria</taxon>
    </lineage>
</organism>
<keyword evidence="2" id="KW-1185">Reference proteome</keyword>
<dbReference type="InParanoid" id="K4AHJ6"/>